<dbReference type="Proteomes" id="UP000789366">
    <property type="component" value="Unassembled WGS sequence"/>
</dbReference>
<sequence>GVLPTEREEIMKEIQKLNAYNITLEQGFKKRKIDADVVTEIRKRLAKKSDRTGVGTKALFGCQMRTNIKYLVDNGGESLTEFREKIKNDNEFAKKYGELGPVYGVDQLKELVENLKNNPLSRRHILTA</sequence>
<reference evidence="1" key="1">
    <citation type="submission" date="2021-06" db="EMBL/GenBank/DDBJ databases">
        <authorList>
            <person name="Kallberg Y."/>
            <person name="Tangrot J."/>
            <person name="Rosling A."/>
        </authorList>
    </citation>
    <scope>NUCLEOTIDE SEQUENCE</scope>
    <source>
        <strain evidence="1">28 12/20/2015</strain>
    </source>
</reference>
<feature type="non-terminal residue" evidence="1">
    <location>
        <position position="1"/>
    </location>
</feature>
<evidence type="ECO:0000313" key="1">
    <source>
        <dbReference type="EMBL" id="CAG8521715.1"/>
    </source>
</evidence>
<protein>
    <submittedName>
        <fullName evidence="1">17655_t:CDS:1</fullName>
    </submittedName>
</protein>
<name>A0ACA9LCU4_9GLOM</name>
<keyword evidence="2" id="KW-1185">Reference proteome</keyword>
<comment type="caution">
    <text evidence="1">The sequence shown here is derived from an EMBL/GenBank/DDBJ whole genome shotgun (WGS) entry which is preliminary data.</text>
</comment>
<dbReference type="EMBL" id="CAJVPW010003285">
    <property type="protein sequence ID" value="CAG8521715.1"/>
    <property type="molecule type" value="Genomic_DNA"/>
</dbReference>
<accession>A0ACA9LCU4</accession>
<gene>
    <name evidence="1" type="ORF">SPELUC_LOCUS3963</name>
</gene>
<organism evidence="1 2">
    <name type="scientific">Cetraspora pellucida</name>
    <dbReference type="NCBI Taxonomy" id="1433469"/>
    <lineage>
        <taxon>Eukaryota</taxon>
        <taxon>Fungi</taxon>
        <taxon>Fungi incertae sedis</taxon>
        <taxon>Mucoromycota</taxon>
        <taxon>Glomeromycotina</taxon>
        <taxon>Glomeromycetes</taxon>
        <taxon>Diversisporales</taxon>
        <taxon>Gigasporaceae</taxon>
        <taxon>Cetraspora</taxon>
    </lineage>
</organism>
<evidence type="ECO:0000313" key="2">
    <source>
        <dbReference type="Proteomes" id="UP000789366"/>
    </source>
</evidence>
<proteinExistence type="predicted"/>